<reference evidence="8" key="1">
    <citation type="submission" date="2016-12" db="EMBL/GenBank/DDBJ databases">
        <title>The genomes of Aspergillus section Nigri reveals drivers in fungal speciation.</title>
        <authorList>
            <consortium name="DOE Joint Genome Institute"/>
            <person name="Vesth T.C."/>
            <person name="Nybo J."/>
            <person name="Theobald S."/>
            <person name="Brandl J."/>
            <person name="Frisvad J.C."/>
            <person name="Nielsen K.F."/>
            <person name="Lyhne E.K."/>
            <person name="Kogle M.E."/>
            <person name="Kuo A."/>
            <person name="Riley R."/>
            <person name="Clum A."/>
            <person name="Nolan M."/>
            <person name="Lipzen A."/>
            <person name="Salamov A."/>
            <person name="Henrissat B."/>
            <person name="Wiebenga A."/>
            <person name="De Vries R.P."/>
            <person name="Grigoriev I.V."/>
            <person name="Mortensen U.H."/>
            <person name="Andersen M.R."/>
            <person name="Baker S.E."/>
        </authorList>
    </citation>
    <scope>NUCLEOTIDE SEQUENCE [LARGE SCALE GENOMIC DNA]</scope>
    <source>
        <strain evidence="8">CBS 113365</strain>
    </source>
</reference>
<dbReference type="PROSITE" id="PS50850">
    <property type="entry name" value="MFS"/>
    <property type="match status" value="1"/>
</dbReference>
<dbReference type="GO" id="GO:0012505">
    <property type="term" value="C:endomembrane system"/>
    <property type="evidence" value="ECO:0007669"/>
    <property type="project" value="UniProtKB-SubCell"/>
</dbReference>
<dbReference type="OrthoDB" id="10021397at2759"/>
<evidence type="ECO:0000256" key="1">
    <source>
        <dbReference type="ARBA" id="ARBA00004127"/>
    </source>
</evidence>
<dbReference type="EMBL" id="KZ821633">
    <property type="protein sequence ID" value="PYH66598.1"/>
    <property type="molecule type" value="Genomic_DNA"/>
</dbReference>
<keyword evidence="4 6" id="KW-1133">Transmembrane helix</keyword>
<keyword evidence="9" id="KW-1185">Reference proteome</keyword>
<evidence type="ECO:0000256" key="4">
    <source>
        <dbReference type="ARBA" id="ARBA00022989"/>
    </source>
</evidence>
<evidence type="ECO:0000313" key="8">
    <source>
        <dbReference type="EMBL" id="PYH66598.1"/>
    </source>
</evidence>
<comment type="subcellular location">
    <subcellularLocation>
        <location evidence="1">Endomembrane system</location>
        <topology evidence="1">Multi-pass membrane protein</topology>
    </subcellularLocation>
</comment>
<dbReference type="GO" id="GO:0022857">
    <property type="term" value="F:transmembrane transporter activity"/>
    <property type="evidence" value="ECO:0007669"/>
    <property type="project" value="InterPro"/>
</dbReference>
<dbReference type="SUPFAM" id="SSF103473">
    <property type="entry name" value="MFS general substrate transporter"/>
    <property type="match status" value="1"/>
</dbReference>
<evidence type="ECO:0000259" key="7">
    <source>
        <dbReference type="PROSITE" id="PS50850"/>
    </source>
</evidence>
<protein>
    <recommendedName>
        <fullName evidence="7">Major facilitator superfamily (MFS) profile domain-containing protein</fullName>
    </recommendedName>
</protein>
<dbReference type="GO" id="GO:0005886">
    <property type="term" value="C:plasma membrane"/>
    <property type="evidence" value="ECO:0007669"/>
    <property type="project" value="TreeGrafter"/>
</dbReference>
<dbReference type="InterPro" id="IPR011701">
    <property type="entry name" value="MFS"/>
</dbReference>
<evidence type="ECO:0000256" key="3">
    <source>
        <dbReference type="ARBA" id="ARBA00022692"/>
    </source>
</evidence>
<sequence length="113" mass="11999">MPTIVHDLDSSSAYVWIANAYFLTSTAFQPLYGQSANIFGRRSLIILSVVLFAIGFAVSGSARSTNVLIVGRTIQGVGGGGINVRRESKTEMHNALASSALCISVLDSLLFAF</sequence>
<name>A0A319BTZ5_ASPVC</name>
<dbReference type="Pfam" id="PF07690">
    <property type="entry name" value="MFS_1"/>
    <property type="match status" value="1"/>
</dbReference>
<dbReference type="Proteomes" id="UP000248405">
    <property type="component" value="Unassembled WGS sequence"/>
</dbReference>
<keyword evidence="2" id="KW-0813">Transport</keyword>
<evidence type="ECO:0000313" key="9">
    <source>
        <dbReference type="Proteomes" id="UP000248405"/>
    </source>
</evidence>
<accession>A0A319BTZ5</accession>
<proteinExistence type="predicted"/>
<feature type="domain" description="Major facilitator superfamily (MFS) profile" evidence="7">
    <location>
        <begin position="1"/>
        <end position="113"/>
    </location>
</feature>
<dbReference type="InterPro" id="IPR036259">
    <property type="entry name" value="MFS_trans_sf"/>
</dbReference>
<evidence type="ECO:0000256" key="5">
    <source>
        <dbReference type="ARBA" id="ARBA00023136"/>
    </source>
</evidence>
<dbReference type="RefSeq" id="XP_025560392.1">
    <property type="nucleotide sequence ID" value="XM_025711592.1"/>
</dbReference>
<feature type="transmembrane region" description="Helical" evidence="6">
    <location>
        <begin position="44"/>
        <end position="62"/>
    </location>
</feature>
<organism evidence="8 9">
    <name type="scientific">Aspergillus vadensis (strain CBS 113365 / IMI 142717 / IBT 24658)</name>
    <dbReference type="NCBI Taxonomy" id="1448311"/>
    <lineage>
        <taxon>Eukaryota</taxon>
        <taxon>Fungi</taxon>
        <taxon>Dikarya</taxon>
        <taxon>Ascomycota</taxon>
        <taxon>Pezizomycotina</taxon>
        <taxon>Eurotiomycetes</taxon>
        <taxon>Eurotiomycetidae</taxon>
        <taxon>Eurotiales</taxon>
        <taxon>Aspergillaceae</taxon>
        <taxon>Aspergillus</taxon>
        <taxon>Aspergillus subgen. Circumdati</taxon>
    </lineage>
</organism>
<gene>
    <name evidence="8" type="ORF">BO88DRAFT_468982</name>
</gene>
<evidence type="ECO:0000256" key="2">
    <source>
        <dbReference type="ARBA" id="ARBA00022448"/>
    </source>
</evidence>
<keyword evidence="3 6" id="KW-0812">Transmembrane</keyword>
<dbReference type="Gene3D" id="1.20.1720.10">
    <property type="entry name" value="Multidrug resistance protein D"/>
    <property type="match status" value="1"/>
</dbReference>
<dbReference type="InterPro" id="IPR020846">
    <property type="entry name" value="MFS_dom"/>
</dbReference>
<dbReference type="PANTHER" id="PTHR23501">
    <property type="entry name" value="MAJOR FACILITATOR SUPERFAMILY"/>
    <property type="match status" value="1"/>
</dbReference>
<dbReference type="PANTHER" id="PTHR23501:SF191">
    <property type="entry name" value="VACUOLAR BASIC AMINO ACID TRANSPORTER 4"/>
    <property type="match status" value="1"/>
</dbReference>
<keyword evidence="5 6" id="KW-0472">Membrane</keyword>
<evidence type="ECO:0000256" key="6">
    <source>
        <dbReference type="SAM" id="Phobius"/>
    </source>
</evidence>
<dbReference type="AlphaFoldDB" id="A0A319BTZ5"/>
<dbReference type="GeneID" id="37216184"/>